<feature type="domain" description="EGF-like" evidence="2">
    <location>
        <begin position="170"/>
        <end position="209"/>
    </location>
</feature>
<dbReference type="SUPFAM" id="SSF56988">
    <property type="entry name" value="Anthrax protective antigen"/>
    <property type="match status" value="1"/>
</dbReference>
<accession>A2EFI3</accession>
<keyword evidence="4" id="KW-1185">Reference proteome</keyword>
<dbReference type="KEGG" id="tva:4766481"/>
<gene>
    <name evidence="3" type="ORF">TVAG_191000</name>
</gene>
<dbReference type="SMR" id="A2EFI3"/>
<comment type="caution">
    <text evidence="1">Lacks conserved residue(s) required for the propagation of feature annotation.</text>
</comment>
<evidence type="ECO:0000313" key="3">
    <source>
        <dbReference type="EMBL" id="EAY08577.1"/>
    </source>
</evidence>
<dbReference type="AlphaFoldDB" id="A2EFI3"/>
<dbReference type="RefSeq" id="XP_001320800.1">
    <property type="nucleotide sequence ID" value="XM_001320765.1"/>
</dbReference>
<feature type="disulfide bond" evidence="1">
    <location>
        <begin position="181"/>
        <end position="198"/>
    </location>
</feature>
<evidence type="ECO:0000313" key="4">
    <source>
        <dbReference type="Proteomes" id="UP000001542"/>
    </source>
</evidence>
<proteinExistence type="predicted"/>
<dbReference type="Gene3D" id="2.60.120.380">
    <property type="match status" value="1"/>
</dbReference>
<dbReference type="Proteomes" id="UP000001542">
    <property type="component" value="Unassembled WGS sequence"/>
</dbReference>
<dbReference type="VEuPathDB" id="TrichDB:TVAGG3_0820800"/>
<organism evidence="3 4">
    <name type="scientific">Trichomonas vaginalis (strain ATCC PRA-98 / G3)</name>
    <dbReference type="NCBI Taxonomy" id="412133"/>
    <lineage>
        <taxon>Eukaryota</taxon>
        <taxon>Metamonada</taxon>
        <taxon>Parabasalia</taxon>
        <taxon>Trichomonadida</taxon>
        <taxon>Trichomonadidae</taxon>
        <taxon>Trichomonas</taxon>
    </lineage>
</organism>
<dbReference type="PROSITE" id="PS50026">
    <property type="entry name" value="EGF_3"/>
    <property type="match status" value="1"/>
</dbReference>
<evidence type="ECO:0000256" key="1">
    <source>
        <dbReference type="PROSITE-ProRule" id="PRU00076"/>
    </source>
</evidence>
<dbReference type="InParanoid" id="A2EFI3"/>
<keyword evidence="1" id="KW-0245">EGF-like domain</keyword>
<dbReference type="InterPro" id="IPR000742">
    <property type="entry name" value="EGF"/>
</dbReference>
<evidence type="ECO:0000259" key="2">
    <source>
        <dbReference type="PROSITE" id="PS50026"/>
    </source>
</evidence>
<sequence length="367" mass="40941">MFSSFSILTASASRSQFASCMRGVNYNYTKDPTYRQFTTTAYITVPQTFYGITGHIYGAFCPPTTGNYNIREYGGDWGGVWFESSYAGDGYATWIGSCVGGSDNVDTITNLYLQKGRCYKFTTWAIADGCWGNRFNYAQWSYTSPESYSTMDSTNTYNCSINDECDVGYVGSNCEAVDLDCHNNGVPSDGISGDKNTCVCTNGLEPFCDDMTTVDSGHQDPTITFTYGSVVDKSESINVGQDTVYYSSSYANYSVKGKITIPQNGNYRFRISSQNDVKFTISGTSISIGSIDYDNQFQCQEDRVRIYETTNTVTLTKGDYNFEIKGLSGCAIEDQYFSLEWIFYRYYISSGKTAVYTTVPRRYLKAA</sequence>
<reference evidence="3" key="2">
    <citation type="journal article" date="2007" name="Science">
        <title>Draft genome sequence of the sexually transmitted pathogen Trichomonas vaginalis.</title>
        <authorList>
            <person name="Carlton J.M."/>
            <person name="Hirt R.P."/>
            <person name="Silva J.C."/>
            <person name="Delcher A.L."/>
            <person name="Schatz M."/>
            <person name="Zhao Q."/>
            <person name="Wortman J.R."/>
            <person name="Bidwell S.L."/>
            <person name="Alsmark U.C.M."/>
            <person name="Besteiro S."/>
            <person name="Sicheritz-Ponten T."/>
            <person name="Noel C.J."/>
            <person name="Dacks J.B."/>
            <person name="Foster P.G."/>
            <person name="Simillion C."/>
            <person name="Van de Peer Y."/>
            <person name="Miranda-Saavedra D."/>
            <person name="Barton G.J."/>
            <person name="Westrop G.D."/>
            <person name="Mueller S."/>
            <person name="Dessi D."/>
            <person name="Fiori P.L."/>
            <person name="Ren Q."/>
            <person name="Paulsen I."/>
            <person name="Zhang H."/>
            <person name="Bastida-Corcuera F.D."/>
            <person name="Simoes-Barbosa A."/>
            <person name="Brown M.T."/>
            <person name="Hayes R.D."/>
            <person name="Mukherjee M."/>
            <person name="Okumura C.Y."/>
            <person name="Schneider R."/>
            <person name="Smith A.J."/>
            <person name="Vanacova S."/>
            <person name="Villalvazo M."/>
            <person name="Haas B.J."/>
            <person name="Pertea M."/>
            <person name="Feldblyum T.V."/>
            <person name="Utterback T.R."/>
            <person name="Shu C.L."/>
            <person name="Osoegawa K."/>
            <person name="de Jong P.J."/>
            <person name="Hrdy I."/>
            <person name="Horvathova L."/>
            <person name="Zubacova Z."/>
            <person name="Dolezal P."/>
            <person name="Malik S.B."/>
            <person name="Logsdon J.M. Jr."/>
            <person name="Henze K."/>
            <person name="Gupta A."/>
            <person name="Wang C.C."/>
            <person name="Dunne R.L."/>
            <person name="Upcroft J.A."/>
            <person name="Upcroft P."/>
            <person name="White O."/>
            <person name="Salzberg S.L."/>
            <person name="Tang P."/>
            <person name="Chiu C.-H."/>
            <person name="Lee Y.-S."/>
            <person name="Embley T.M."/>
            <person name="Coombs G.H."/>
            <person name="Mottram J.C."/>
            <person name="Tachezy J."/>
            <person name="Fraser-Liggett C.M."/>
            <person name="Johnson P.J."/>
        </authorList>
    </citation>
    <scope>NUCLEOTIDE SEQUENCE [LARGE SCALE GENOMIC DNA]</scope>
    <source>
        <strain evidence="3">G3</strain>
    </source>
</reference>
<dbReference type="VEuPathDB" id="TrichDB:TVAG_191000"/>
<keyword evidence="1" id="KW-1015">Disulfide bond</keyword>
<protein>
    <recommendedName>
        <fullName evidence="2">EGF-like domain-containing protein</fullName>
    </recommendedName>
</protein>
<name>A2EFI3_TRIV3</name>
<reference evidence="3" key="1">
    <citation type="submission" date="2006-10" db="EMBL/GenBank/DDBJ databases">
        <authorList>
            <person name="Amadeo P."/>
            <person name="Zhao Q."/>
            <person name="Wortman J."/>
            <person name="Fraser-Liggett C."/>
            <person name="Carlton J."/>
        </authorList>
    </citation>
    <scope>NUCLEOTIDE SEQUENCE</scope>
    <source>
        <strain evidence="3">G3</strain>
    </source>
</reference>
<dbReference type="EMBL" id="DS113375">
    <property type="protein sequence ID" value="EAY08577.1"/>
    <property type="molecule type" value="Genomic_DNA"/>
</dbReference>